<dbReference type="KEGG" id="msil:METEAL_18550"/>
<dbReference type="EMBL" id="AP027080">
    <property type="protein sequence ID" value="BDU72681.1"/>
    <property type="molecule type" value="Genomic_DNA"/>
</dbReference>
<accession>A0AA48K8T6</accession>
<sequence>MARRASLCSRRLHLNLLRSVLLAGQQVASRCKNRRHQSGRIVLNYAHHRYPLNCSTQWRHPIAPCLLSHDQTSICLTIASTRTPKCLHPTKVPRTQSASSASRAATLGPVKPCVRNLVTQFWRVMAFNEEFAKQIIGHTVVVGFNHATSDGDLIRKSQDFGTITSVSAEDGIEITRPDGSSFTVPPDFRSMKVADPGIYTLRSNQASIENPSYTMIWTIYGADSDAPTWTPIK</sequence>
<name>A0AA48K8T6_9BACT</name>
<organism evidence="1 2">
    <name type="scientific">Mesoterricola silvestris</name>
    <dbReference type="NCBI Taxonomy" id="2927979"/>
    <lineage>
        <taxon>Bacteria</taxon>
        <taxon>Pseudomonadati</taxon>
        <taxon>Acidobacteriota</taxon>
        <taxon>Holophagae</taxon>
        <taxon>Holophagales</taxon>
        <taxon>Holophagaceae</taxon>
        <taxon>Mesoterricola</taxon>
    </lineage>
</organism>
<keyword evidence="2" id="KW-1185">Reference proteome</keyword>
<dbReference type="AlphaFoldDB" id="A0AA48K8T6"/>
<proteinExistence type="predicted"/>
<gene>
    <name evidence="1" type="ORF">METEAL_18550</name>
</gene>
<evidence type="ECO:0000313" key="2">
    <source>
        <dbReference type="Proteomes" id="UP001238179"/>
    </source>
</evidence>
<dbReference type="Proteomes" id="UP001238179">
    <property type="component" value="Chromosome"/>
</dbReference>
<protein>
    <submittedName>
        <fullName evidence="1">Uncharacterized protein</fullName>
    </submittedName>
</protein>
<reference evidence="2" key="1">
    <citation type="journal article" date="2023" name="Int. J. Syst. Evol. Microbiol.">
        <title>Mesoterricola silvestris gen. nov., sp. nov., Mesoterricola sediminis sp. nov., Geothrix oryzae sp. nov., Geothrix edaphica sp. nov., Geothrix rubra sp. nov., and Geothrix limicola sp. nov., six novel members of Acidobacteriota isolated from soils.</title>
        <authorList>
            <person name="Itoh H."/>
            <person name="Sugisawa Y."/>
            <person name="Mise K."/>
            <person name="Xu Z."/>
            <person name="Kuniyasu M."/>
            <person name="Ushijima N."/>
            <person name="Kawano K."/>
            <person name="Kobayashi E."/>
            <person name="Shiratori Y."/>
            <person name="Masuda Y."/>
            <person name="Senoo K."/>
        </authorList>
    </citation>
    <scope>NUCLEOTIDE SEQUENCE [LARGE SCALE GENOMIC DNA]</scope>
    <source>
        <strain evidence="2">W79</strain>
    </source>
</reference>
<evidence type="ECO:0000313" key="1">
    <source>
        <dbReference type="EMBL" id="BDU72681.1"/>
    </source>
</evidence>